<evidence type="ECO:0000256" key="1">
    <source>
        <dbReference type="SAM" id="MobiDB-lite"/>
    </source>
</evidence>
<keyword evidence="3" id="KW-1185">Reference proteome</keyword>
<gene>
    <name evidence="2" type="ORF">FCALED_LOCUS15810</name>
</gene>
<dbReference type="Proteomes" id="UP000789570">
    <property type="component" value="Unassembled WGS sequence"/>
</dbReference>
<reference evidence="2" key="1">
    <citation type="submission" date="2021-06" db="EMBL/GenBank/DDBJ databases">
        <authorList>
            <person name="Kallberg Y."/>
            <person name="Tangrot J."/>
            <person name="Rosling A."/>
        </authorList>
    </citation>
    <scope>NUCLEOTIDE SEQUENCE</scope>
    <source>
        <strain evidence="2">UK204</strain>
    </source>
</reference>
<dbReference type="EMBL" id="CAJVPQ010015821">
    <property type="protein sequence ID" value="CAG8743785.1"/>
    <property type="molecule type" value="Genomic_DNA"/>
</dbReference>
<organism evidence="2 3">
    <name type="scientific">Funneliformis caledonium</name>
    <dbReference type="NCBI Taxonomy" id="1117310"/>
    <lineage>
        <taxon>Eukaryota</taxon>
        <taxon>Fungi</taxon>
        <taxon>Fungi incertae sedis</taxon>
        <taxon>Mucoromycota</taxon>
        <taxon>Glomeromycotina</taxon>
        <taxon>Glomeromycetes</taxon>
        <taxon>Glomerales</taxon>
        <taxon>Glomeraceae</taxon>
        <taxon>Funneliformis</taxon>
    </lineage>
</organism>
<protein>
    <submittedName>
        <fullName evidence="2">8277_t:CDS:1</fullName>
    </submittedName>
</protein>
<feature type="non-terminal residue" evidence="2">
    <location>
        <position position="1"/>
    </location>
</feature>
<dbReference type="AlphaFoldDB" id="A0A9N9NL73"/>
<proteinExistence type="predicted"/>
<accession>A0A9N9NL73</accession>
<evidence type="ECO:0000313" key="2">
    <source>
        <dbReference type="EMBL" id="CAG8743785.1"/>
    </source>
</evidence>
<name>A0A9N9NL73_9GLOM</name>
<feature type="compositionally biased region" description="Basic and acidic residues" evidence="1">
    <location>
        <begin position="296"/>
        <end position="309"/>
    </location>
</feature>
<feature type="compositionally biased region" description="Polar residues" evidence="1">
    <location>
        <begin position="282"/>
        <end position="295"/>
    </location>
</feature>
<evidence type="ECO:0000313" key="3">
    <source>
        <dbReference type="Proteomes" id="UP000789570"/>
    </source>
</evidence>
<feature type="region of interest" description="Disordered" evidence="1">
    <location>
        <begin position="282"/>
        <end position="309"/>
    </location>
</feature>
<comment type="caution">
    <text evidence="2">The sequence shown here is derived from an EMBL/GenBank/DDBJ whole genome shotgun (WGS) entry which is preliminary data.</text>
</comment>
<sequence length="309" mass="36240">MSQQRNALIKRASLYPLSFDDTIAQNNPICGSHEHVARLEKGMINIQKQVRIGFNHLSSEIRALSSSVELRPQISNQKSKSIECNRQKSDYFKDIIPICEKSFLEEEIKYKDSELQEETRKNLVKRKRKEIRNEIKILLQSARFDKFPIDYTKKFSEIAPQLERELIPPLSMIDDPKYRELIIEHGIEDVNEILGRNDYHSSEEKNKKVRPRVIKDEVWRKDIPSNAIWWTVKDRNPLSPLFKLREPERDDFADNISDLDEIQPIKIQDIIPAGSQITVDSMNKSRSQQMMTSSRNARESSNRDNRYLS</sequence>
<dbReference type="OrthoDB" id="2474193at2759"/>